<evidence type="ECO:0000313" key="1">
    <source>
        <dbReference type="EMBL" id="HIR89377.1"/>
    </source>
</evidence>
<protein>
    <submittedName>
        <fullName evidence="1">TIGR02678 family protein</fullName>
    </submittedName>
</protein>
<name>A0A9D1EFD9_9FIRM</name>
<reference evidence="1" key="1">
    <citation type="submission" date="2020-10" db="EMBL/GenBank/DDBJ databases">
        <authorList>
            <person name="Gilroy R."/>
        </authorList>
    </citation>
    <scope>NUCLEOTIDE SEQUENCE</scope>
    <source>
        <strain evidence="1">ChiW13-3771</strain>
    </source>
</reference>
<accession>A0A9D1EFD9</accession>
<reference evidence="1" key="2">
    <citation type="journal article" date="2021" name="PeerJ">
        <title>Extensive microbial diversity within the chicken gut microbiome revealed by metagenomics and culture.</title>
        <authorList>
            <person name="Gilroy R."/>
            <person name="Ravi A."/>
            <person name="Getino M."/>
            <person name="Pursley I."/>
            <person name="Horton D.L."/>
            <person name="Alikhan N.F."/>
            <person name="Baker D."/>
            <person name="Gharbi K."/>
            <person name="Hall N."/>
            <person name="Watson M."/>
            <person name="Adriaenssens E.M."/>
            <person name="Foster-Nyarko E."/>
            <person name="Jarju S."/>
            <person name="Secka A."/>
            <person name="Antonio M."/>
            <person name="Oren A."/>
            <person name="Chaudhuri R.R."/>
            <person name="La Ragione R."/>
            <person name="Hildebrand F."/>
            <person name="Pallen M.J."/>
        </authorList>
    </citation>
    <scope>NUCLEOTIDE SEQUENCE</scope>
    <source>
        <strain evidence="1">ChiW13-3771</strain>
    </source>
</reference>
<dbReference type="EMBL" id="DVHN01000136">
    <property type="protein sequence ID" value="HIR89377.1"/>
    <property type="molecule type" value="Genomic_DNA"/>
</dbReference>
<dbReference type="InterPro" id="IPR013494">
    <property type="entry name" value="CHP02678"/>
</dbReference>
<evidence type="ECO:0000313" key="2">
    <source>
        <dbReference type="Proteomes" id="UP000824201"/>
    </source>
</evidence>
<dbReference type="Proteomes" id="UP000824201">
    <property type="component" value="Unassembled WGS sequence"/>
</dbReference>
<sequence length="378" mass="45014">MNVLETLLDRRWILKSKEKDLYYKIKDELPAIKRFLTEKLGYQVIINPYLIKLEKLPAVPQKWMGILEFSDKIEYTFLCLILMFLEDKETEEQFVLSELTEYIQSHYQEESIDWTLYHYRRHLVKVIKFCIVNGMMETNDGTEEGFARDNTNEVLYENTGVSRYFMRNFTQNIMNYQSPIEFQKEEWIDLEEDRGIVRRQRVYRQLLMSPAMYKTEDSEEDFAYIRHYRNLIQGDLEEMLDCELQVHRTSAFLILGEHCGMGRCFPEENTISDISLLISQIIHEKVNNGELCIPPDERLKIPSEKFQNIVEQCKERFGAGMIKTYREMTTGEFIKTIKNYMIQLELIEEHKEDIWVNPILGKLTGSYPSDFVIEKKKG</sequence>
<dbReference type="AlphaFoldDB" id="A0A9D1EFD9"/>
<dbReference type="Pfam" id="PF09661">
    <property type="entry name" value="DUF2398"/>
    <property type="match status" value="1"/>
</dbReference>
<organism evidence="1 2">
    <name type="scientific">Candidatus Fimimorpha faecalis</name>
    <dbReference type="NCBI Taxonomy" id="2840824"/>
    <lineage>
        <taxon>Bacteria</taxon>
        <taxon>Bacillati</taxon>
        <taxon>Bacillota</taxon>
        <taxon>Clostridia</taxon>
        <taxon>Eubacteriales</taxon>
        <taxon>Candidatus Fimimorpha</taxon>
    </lineage>
</organism>
<dbReference type="NCBIfam" id="TIGR02678">
    <property type="entry name" value="TIGR02678 family protein"/>
    <property type="match status" value="1"/>
</dbReference>
<comment type="caution">
    <text evidence="1">The sequence shown here is derived from an EMBL/GenBank/DDBJ whole genome shotgun (WGS) entry which is preliminary data.</text>
</comment>
<proteinExistence type="predicted"/>
<gene>
    <name evidence="1" type="ORF">IAC96_10530</name>
</gene>